<dbReference type="AlphaFoldDB" id="A0A6P1ZFJ8"/>
<dbReference type="Proteomes" id="UP000434052">
    <property type="component" value="Unassembled WGS sequence"/>
</dbReference>
<dbReference type="Gene3D" id="3.30.450.20">
    <property type="entry name" value="PAS domain"/>
    <property type="match status" value="1"/>
</dbReference>
<dbReference type="PANTHER" id="PTHR43547:SF2">
    <property type="entry name" value="HYBRID SIGNAL TRANSDUCTION HISTIDINE KINASE C"/>
    <property type="match status" value="1"/>
</dbReference>
<dbReference type="SUPFAM" id="SSF55785">
    <property type="entry name" value="PYP-like sensor domain (PAS domain)"/>
    <property type="match status" value="1"/>
</dbReference>
<dbReference type="PROSITE" id="PS50109">
    <property type="entry name" value="HIS_KIN"/>
    <property type="match status" value="1"/>
</dbReference>
<dbReference type="InterPro" id="IPR000014">
    <property type="entry name" value="PAS"/>
</dbReference>
<feature type="domain" description="Histidine kinase" evidence="3">
    <location>
        <begin position="139"/>
        <end position="352"/>
    </location>
</feature>
<dbReference type="InterPro" id="IPR005467">
    <property type="entry name" value="His_kinase_dom"/>
</dbReference>
<dbReference type="Gene3D" id="3.30.565.10">
    <property type="entry name" value="Histidine kinase-like ATPase, C-terminal domain"/>
    <property type="match status" value="1"/>
</dbReference>
<dbReference type="Pfam" id="PF02518">
    <property type="entry name" value="HATPase_c"/>
    <property type="match status" value="1"/>
</dbReference>
<dbReference type="EMBL" id="QMIF01000009">
    <property type="protein sequence ID" value="TVM32860.1"/>
    <property type="molecule type" value="Genomic_DNA"/>
</dbReference>
<evidence type="ECO:0000256" key="2">
    <source>
        <dbReference type="SAM" id="MobiDB-lite"/>
    </source>
</evidence>
<dbReference type="InterPro" id="IPR035965">
    <property type="entry name" value="PAS-like_dom_sf"/>
</dbReference>
<dbReference type="CDD" id="cd00130">
    <property type="entry name" value="PAS"/>
    <property type="match status" value="1"/>
</dbReference>
<dbReference type="SUPFAM" id="SSF55874">
    <property type="entry name" value="ATPase domain of HSP90 chaperone/DNA topoisomerase II/histidine kinase"/>
    <property type="match status" value="1"/>
</dbReference>
<dbReference type="OrthoDB" id="9787818at2"/>
<proteinExistence type="predicted"/>
<protein>
    <recommendedName>
        <fullName evidence="3">Histidine kinase domain-containing protein</fullName>
    </recommendedName>
</protein>
<accession>A0A6P1ZFJ8</accession>
<dbReference type="SMART" id="SM00387">
    <property type="entry name" value="HATPase_c"/>
    <property type="match status" value="1"/>
</dbReference>
<dbReference type="CDD" id="cd00075">
    <property type="entry name" value="HATPase"/>
    <property type="match status" value="1"/>
</dbReference>
<dbReference type="PANTHER" id="PTHR43547">
    <property type="entry name" value="TWO-COMPONENT HISTIDINE KINASE"/>
    <property type="match status" value="1"/>
</dbReference>
<reference evidence="4 5" key="1">
    <citation type="submission" date="2018-06" db="EMBL/GenBank/DDBJ databases">
        <title>Complete genome of Desulfovibrio marinus P48SEP.</title>
        <authorList>
            <person name="Crispim J.S."/>
            <person name="Vidigal P.M.P."/>
            <person name="Silva L.C.F."/>
            <person name="Araujo L.C."/>
            <person name="Laguardia C.N."/>
            <person name="Dias R.S."/>
            <person name="Sousa M.P."/>
            <person name="Paula S.O."/>
            <person name="Silva C."/>
        </authorList>
    </citation>
    <scope>NUCLEOTIDE SEQUENCE [LARGE SCALE GENOMIC DNA]</scope>
    <source>
        <strain evidence="4 5">P48SEP</strain>
    </source>
</reference>
<organism evidence="4 5">
    <name type="scientific">Oceanidesulfovibrio marinus</name>
    <dbReference type="NCBI Taxonomy" id="370038"/>
    <lineage>
        <taxon>Bacteria</taxon>
        <taxon>Pseudomonadati</taxon>
        <taxon>Thermodesulfobacteriota</taxon>
        <taxon>Desulfovibrionia</taxon>
        <taxon>Desulfovibrionales</taxon>
        <taxon>Desulfovibrionaceae</taxon>
        <taxon>Oceanidesulfovibrio</taxon>
    </lineage>
</organism>
<gene>
    <name evidence="4" type="ORF">DQK91_14235</name>
</gene>
<dbReference type="GO" id="GO:0000155">
    <property type="term" value="F:phosphorelay sensor kinase activity"/>
    <property type="evidence" value="ECO:0007669"/>
    <property type="project" value="TreeGrafter"/>
</dbReference>
<sequence length="355" mass="39938">MSTQLLDTQIVVNGLFHSVKDGLLIYTEHSTDQVFVNNSFCTMFGYTCQLFHDGNHVGVLPPDLLQQVREDIPSLFELPNLAEQKSLVISLTRKNAQNIKVAIEHGVFQGEKDLLHIFILRDITWLALLEKRKNEAERILRHDIKNYASNFEQLAAHIIAKSDNANVTQAAELIKEAGSKLNELLDTDLDNFMLETGKFQLSRSDCNLNKMLSGTAAQYSFSSRSRGIQLSYQHEELNNGYDIYYEGDCLLLERLFQNLIKNAVEASPDGKKVEVAVEEQAGFVLFSVHNMGVIPEEFRSRFMHDHATSKQNGHGLGAYTARLIAEAHGGRIDFESSEESGTTLRVTLPRPHTES</sequence>
<evidence type="ECO:0000313" key="5">
    <source>
        <dbReference type="Proteomes" id="UP000434052"/>
    </source>
</evidence>
<dbReference type="InterPro" id="IPR003594">
    <property type="entry name" value="HATPase_dom"/>
</dbReference>
<keyword evidence="1" id="KW-0597">Phosphoprotein</keyword>
<feature type="region of interest" description="Disordered" evidence="2">
    <location>
        <begin position="335"/>
        <end position="355"/>
    </location>
</feature>
<dbReference type="RefSeq" id="WP_144306042.1">
    <property type="nucleotide sequence ID" value="NZ_QMIF01000009.1"/>
</dbReference>
<name>A0A6P1ZFJ8_9BACT</name>
<evidence type="ECO:0000259" key="3">
    <source>
        <dbReference type="PROSITE" id="PS50109"/>
    </source>
</evidence>
<evidence type="ECO:0000313" key="4">
    <source>
        <dbReference type="EMBL" id="TVM32860.1"/>
    </source>
</evidence>
<comment type="caution">
    <text evidence="4">The sequence shown here is derived from an EMBL/GenBank/DDBJ whole genome shotgun (WGS) entry which is preliminary data.</text>
</comment>
<evidence type="ECO:0000256" key="1">
    <source>
        <dbReference type="ARBA" id="ARBA00022553"/>
    </source>
</evidence>
<dbReference type="InterPro" id="IPR036890">
    <property type="entry name" value="HATPase_C_sf"/>
</dbReference>